<dbReference type="KEGG" id="vg:55003748"/>
<organism evidence="1 2">
    <name type="scientific">Microbacterium phage OneinaGillian</name>
    <dbReference type="NCBI Taxonomy" id="2301604"/>
    <lineage>
        <taxon>Viruses</taxon>
        <taxon>Duplodnaviria</taxon>
        <taxon>Heunggongvirae</taxon>
        <taxon>Uroviricota</taxon>
        <taxon>Caudoviricetes</taxon>
        <taxon>Gillianvirus</taxon>
        <taxon>Gillianvirus oneinagillian</taxon>
    </lineage>
</organism>
<protein>
    <submittedName>
        <fullName evidence="1">Uncharacterized protein</fullName>
    </submittedName>
</protein>
<reference evidence="1 2" key="1">
    <citation type="submission" date="2018-08" db="EMBL/GenBank/DDBJ databases">
        <authorList>
            <person name="Miller G.E."/>
            <person name="Abrahams R."/>
            <person name="Bazan D.C."/>
            <person name="Beglau B.C."/>
            <person name="Blaylock E.C."/>
            <person name="Choi J.D."/>
            <person name="Grewal S.K."/>
            <person name="Hernandez E.V."/>
            <person name="Kim D.J."/>
            <person name="Kim K."/>
            <person name="Lee Y."/>
            <person name="Linde M.K."/>
            <person name="Lopez M.B."/>
            <person name="Pangalila E."/>
            <person name="Parker M.A."/>
            <person name="Specht R.C."/>
            <person name="Teng M.C."/>
            <person name="Toledo B."/>
            <person name="Tran S."/>
            <person name="Yu H."/>
            <person name="Kalaj N."/>
            <person name="Muthiah A.S."/>
            <person name="Dean N.S."/>
            <person name="Diaz A."/>
            <person name="Garlena R.A."/>
            <person name="Russell D.A."/>
            <person name="Pope W.H."/>
            <person name="Jacobs-Sera D."/>
            <person name="Hatfull G.F."/>
        </authorList>
    </citation>
    <scope>NUCLEOTIDE SEQUENCE [LARGE SCALE GENOMIC DNA]</scope>
</reference>
<gene>
    <name evidence="1" type="primary">74</name>
    <name evidence="1" type="ORF">SEA_ONEIAGILLIAN_73</name>
</gene>
<dbReference type="EMBL" id="MH727556">
    <property type="protein sequence ID" value="AYB70183.1"/>
    <property type="molecule type" value="Genomic_DNA"/>
</dbReference>
<name>A0A385UHB3_9CAUD</name>
<evidence type="ECO:0000313" key="1">
    <source>
        <dbReference type="EMBL" id="AYB70183.1"/>
    </source>
</evidence>
<proteinExistence type="predicted"/>
<sequence>MSEPVRMTKERAAALLWAIDIGITNEVDELKQTFGVRVNPDGTIELMEEDYALLEPGEAEDLRERIEHLTTVRQAQFIFSKRYA</sequence>
<dbReference type="GeneID" id="55003748"/>
<dbReference type="RefSeq" id="YP_009812679.1">
    <property type="nucleotide sequence ID" value="NC_048068.1"/>
</dbReference>
<keyword evidence="2" id="KW-1185">Reference proteome</keyword>
<evidence type="ECO:0000313" key="2">
    <source>
        <dbReference type="Proteomes" id="UP000279330"/>
    </source>
</evidence>
<dbReference type="Proteomes" id="UP000279330">
    <property type="component" value="Segment"/>
</dbReference>
<accession>A0A385UHB3</accession>